<dbReference type="SUPFAM" id="SSF51261">
    <property type="entry name" value="Duplicated hybrid motif"/>
    <property type="match status" value="1"/>
</dbReference>
<feature type="domain" description="M23ase beta-sheet core" evidence="1">
    <location>
        <begin position="211"/>
        <end position="309"/>
    </location>
</feature>
<protein>
    <submittedName>
        <fullName evidence="2">M23 family metallopeptidase</fullName>
    </submittedName>
</protein>
<dbReference type="InterPro" id="IPR011055">
    <property type="entry name" value="Dup_hybrid_motif"/>
</dbReference>
<dbReference type="Gene3D" id="2.70.70.10">
    <property type="entry name" value="Glucose Permease (Domain IIA)"/>
    <property type="match status" value="1"/>
</dbReference>
<sequence length="318" mass="34379">MAIPQRFRNHLIRSISRFWGSRFWGSLFVGSLTLVLLSAVPALTAPVAPVASAQPMQVQVQPTNPQLGDTISVVVQLSTDSASPATAPTISMRQKSYPLFALAANRYRALLPTTPLDAPGALNLQVVAANQTQAVPLQLRDRDFPTQSIWLGDGGGPEGTDYEFDKVDAFKALVTPEKFWNGPFLRPSQGEISTIYGVQRYYNGEFAKDYYHRGVDYAAGTGDPVTAPAAGRVVLIGRVADGFELHGNTIGIDHGQGVSSIFLHLSRIDVKEGDRVQPGQRIGAIGSTGIATGPHLHWGLYVNGQAVDPVPWRYQGFE</sequence>
<accession>A0A951U6D8</accession>
<reference evidence="2" key="1">
    <citation type="submission" date="2021-05" db="EMBL/GenBank/DDBJ databases">
        <authorList>
            <person name="Pietrasiak N."/>
            <person name="Ward R."/>
            <person name="Stajich J.E."/>
            <person name="Kurbessoian T."/>
        </authorList>
    </citation>
    <scope>NUCLEOTIDE SEQUENCE</scope>
    <source>
        <strain evidence="2">GSE-TBD4-15B</strain>
    </source>
</reference>
<dbReference type="FunFam" id="2.70.70.10:FF:000019">
    <property type="entry name" value="M23 family peptidase"/>
    <property type="match status" value="1"/>
</dbReference>
<dbReference type="GO" id="GO:0004222">
    <property type="term" value="F:metalloendopeptidase activity"/>
    <property type="evidence" value="ECO:0007669"/>
    <property type="project" value="TreeGrafter"/>
</dbReference>
<evidence type="ECO:0000259" key="1">
    <source>
        <dbReference type="Pfam" id="PF01551"/>
    </source>
</evidence>
<dbReference type="PANTHER" id="PTHR21666:SF290">
    <property type="entry name" value="PEPTIDASE M23 DOMAIN PROTEIN"/>
    <property type="match status" value="1"/>
</dbReference>
<gene>
    <name evidence="2" type="ORF">KME07_13615</name>
</gene>
<dbReference type="PANTHER" id="PTHR21666">
    <property type="entry name" value="PEPTIDASE-RELATED"/>
    <property type="match status" value="1"/>
</dbReference>
<dbReference type="InterPro" id="IPR016047">
    <property type="entry name" value="M23ase_b-sheet_dom"/>
</dbReference>
<evidence type="ECO:0000313" key="2">
    <source>
        <dbReference type="EMBL" id="MBW4466457.1"/>
    </source>
</evidence>
<dbReference type="Pfam" id="PF01551">
    <property type="entry name" value="Peptidase_M23"/>
    <property type="match status" value="1"/>
</dbReference>
<dbReference type="Proteomes" id="UP000707356">
    <property type="component" value="Unassembled WGS sequence"/>
</dbReference>
<dbReference type="AlphaFoldDB" id="A0A951U6D8"/>
<dbReference type="EMBL" id="JAHHHV010000068">
    <property type="protein sequence ID" value="MBW4466457.1"/>
    <property type="molecule type" value="Genomic_DNA"/>
</dbReference>
<dbReference type="InterPro" id="IPR050570">
    <property type="entry name" value="Cell_wall_metabolism_enzyme"/>
</dbReference>
<reference evidence="2" key="2">
    <citation type="journal article" date="2022" name="Microbiol. Resour. Announc.">
        <title>Metagenome Sequencing to Explore Phylogenomics of Terrestrial Cyanobacteria.</title>
        <authorList>
            <person name="Ward R.D."/>
            <person name="Stajich J.E."/>
            <person name="Johansen J.R."/>
            <person name="Huntemann M."/>
            <person name="Clum A."/>
            <person name="Foster B."/>
            <person name="Foster B."/>
            <person name="Roux S."/>
            <person name="Palaniappan K."/>
            <person name="Varghese N."/>
            <person name="Mukherjee S."/>
            <person name="Reddy T.B.K."/>
            <person name="Daum C."/>
            <person name="Copeland A."/>
            <person name="Chen I.A."/>
            <person name="Ivanova N.N."/>
            <person name="Kyrpides N.C."/>
            <person name="Shapiro N."/>
            <person name="Eloe-Fadrosh E.A."/>
            <person name="Pietrasiak N."/>
        </authorList>
    </citation>
    <scope>NUCLEOTIDE SEQUENCE</scope>
    <source>
        <strain evidence="2">GSE-TBD4-15B</strain>
    </source>
</reference>
<dbReference type="CDD" id="cd12797">
    <property type="entry name" value="M23_peptidase"/>
    <property type="match status" value="1"/>
</dbReference>
<name>A0A951U6D8_9CYAN</name>
<evidence type="ECO:0000313" key="3">
    <source>
        <dbReference type="Proteomes" id="UP000707356"/>
    </source>
</evidence>
<organism evidence="2 3">
    <name type="scientific">Pegethrix bostrychoides GSE-TBD4-15B</name>
    <dbReference type="NCBI Taxonomy" id="2839662"/>
    <lineage>
        <taxon>Bacteria</taxon>
        <taxon>Bacillati</taxon>
        <taxon>Cyanobacteriota</taxon>
        <taxon>Cyanophyceae</taxon>
        <taxon>Oculatellales</taxon>
        <taxon>Oculatellaceae</taxon>
        <taxon>Pegethrix</taxon>
    </lineage>
</organism>
<comment type="caution">
    <text evidence="2">The sequence shown here is derived from an EMBL/GenBank/DDBJ whole genome shotgun (WGS) entry which is preliminary data.</text>
</comment>
<proteinExistence type="predicted"/>